<proteinExistence type="predicted"/>
<organism evidence="1 2">
    <name type="scientific">Chloracidobacterium sp. N</name>
    <dbReference type="NCBI Taxonomy" id="2821540"/>
    <lineage>
        <taxon>Bacteria</taxon>
        <taxon>Pseudomonadati</taxon>
        <taxon>Acidobacteriota</taxon>
        <taxon>Terriglobia</taxon>
        <taxon>Terriglobales</taxon>
        <taxon>Acidobacteriaceae</taxon>
        <taxon>Chloracidobacterium</taxon>
        <taxon>Chloracidobacterium aggregatum</taxon>
    </lineage>
</organism>
<protein>
    <submittedName>
        <fullName evidence="1">Uncharacterized protein</fullName>
    </submittedName>
</protein>
<dbReference type="RefSeq" id="WP_211423879.1">
    <property type="nucleotide sequence ID" value="NZ_CP072643.1"/>
</dbReference>
<reference evidence="1 2" key="1">
    <citation type="submission" date="2021-03" db="EMBL/GenBank/DDBJ databases">
        <title>Genomic and phenotypic characterization of Chloracidobacterium isolates provides evidence for multiple species.</title>
        <authorList>
            <person name="Saini M.K."/>
            <person name="Costas A.M.G."/>
            <person name="Tank M."/>
            <person name="Bryant D.A."/>
        </authorList>
    </citation>
    <scope>NUCLEOTIDE SEQUENCE [LARGE SCALE GENOMIC DNA]</scope>
    <source>
        <strain evidence="1 2">N</strain>
    </source>
</reference>
<evidence type="ECO:0000313" key="2">
    <source>
        <dbReference type="Proteomes" id="UP000677668"/>
    </source>
</evidence>
<dbReference type="EMBL" id="CP072643">
    <property type="protein sequence ID" value="QUV95665.1"/>
    <property type="molecule type" value="Genomic_DNA"/>
</dbReference>
<dbReference type="Proteomes" id="UP000677668">
    <property type="component" value="Chromosome 2"/>
</dbReference>
<keyword evidence="2" id="KW-1185">Reference proteome</keyword>
<accession>A0ABX8B3V3</accession>
<gene>
    <name evidence="1" type="ORF">J8C05_12615</name>
</gene>
<sequence length="96" mass="11021">MEILTLQNPDIQHNCTVKKVDDKGKESVCSGHLREWLTAPDDLRKQLKPGETYYRCRRCGAVYRGPIRRHLRGVQVSNRSIVPQPPLPTQFPVVEV</sequence>
<evidence type="ECO:0000313" key="1">
    <source>
        <dbReference type="EMBL" id="QUV95665.1"/>
    </source>
</evidence>
<name>A0ABX8B3V3_9BACT</name>